<feature type="transmembrane region" description="Helical" evidence="1">
    <location>
        <begin position="39"/>
        <end position="59"/>
    </location>
</feature>
<gene>
    <name evidence="2" type="ORF">LKD28_05595</name>
</gene>
<feature type="transmembrane region" description="Helical" evidence="1">
    <location>
        <begin position="16"/>
        <end position="33"/>
    </location>
</feature>
<evidence type="ECO:0000313" key="3">
    <source>
        <dbReference type="Proteomes" id="UP001198495"/>
    </source>
</evidence>
<reference evidence="2 3" key="1">
    <citation type="submission" date="2021-10" db="EMBL/GenBank/DDBJ databases">
        <title>Anaerobic single-cell dispensing facilitates the cultivation of human gut bacteria.</title>
        <authorList>
            <person name="Afrizal A."/>
        </authorList>
    </citation>
    <scope>NUCLEOTIDE SEQUENCE [LARGE SCALE GENOMIC DNA]</scope>
    <source>
        <strain evidence="2 3">CLA-AA-H212</strain>
    </source>
</reference>
<keyword evidence="1" id="KW-0812">Transmembrane</keyword>
<evidence type="ECO:0008006" key="4">
    <source>
        <dbReference type="Google" id="ProtNLM"/>
    </source>
</evidence>
<evidence type="ECO:0000313" key="2">
    <source>
        <dbReference type="EMBL" id="MCC2218509.1"/>
    </source>
</evidence>
<evidence type="ECO:0000256" key="1">
    <source>
        <dbReference type="SAM" id="Phobius"/>
    </source>
</evidence>
<organism evidence="2 3">
    <name type="scientific">Coprococcus hominis</name>
    <name type="common">ex Arizal et al. 2022</name>
    <dbReference type="NCBI Taxonomy" id="2881262"/>
    <lineage>
        <taxon>Bacteria</taxon>
        <taxon>Bacillati</taxon>
        <taxon>Bacillota</taxon>
        <taxon>Clostridia</taxon>
        <taxon>Lachnospirales</taxon>
        <taxon>Lachnospiraceae</taxon>
        <taxon>Coprococcus</taxon>
    </lineage>
</organism>
<keyword evidence="1" id="KW-0472">Membrane</keyword>
<keyword evidence="3" id="KW-1185">Reference proteome</keyword>
<dbReference type="Proteomes" id="UP001198495">
    <property type="component" value="Unassembled WGS sequence"/>
</dbReference>
<sequence>MRTNHKFPFAMTKKSLVVYIVFTVLMGLFLFFVRGDMVGKCAACIVCPMLIVYLIYAYCKERKADMKAHETKAQYMNGSYFESPEWHVRLPRSGNIYDVEIELNEFQVQMAIDKLSTCKIGEDLIGNLSVNEHKENE</sequence>
<dbReference type="RefSeq" id="WP_118671142.1">
    <property type="nucleotide sequence ID" value="NZ_JAJEQT010000003.1"/>
</dbReference>
<protein>
    <recommendedName>
        <fullName evidence="4">Type IV conjugative transfer system protein TraL</fullName>
    </recommendedName>
</protein>
<keyword evidence="1" id="KW-1133">Transmembrane helix</keyword>
<accession>A0ABS8FNL7</accession>
<proteinExistence type="predicted"/>
<dbReference type="EMBL" id="JAJEQT010000003">
    <property type="protein sequence ID" value="MCC2218509.1"/>
    <property type="molecule type" value="Genomic_DNA"/>
</dbReference>
<comment type="caution">
    <text evidence="2">The sequence shown here is derived from an EMBL/GenBank/DDBJ whole genome shotgun (WGS) entry which is preliminary data.</text>
</comment>
<name>A0ABS8FNL7_9FIRM</name>